<dbReference type="Pfam" id="PF01614">
    <property type="entry name" value="IclR_C"/>
    <property type="match status" value="1"/>
</dbReference>
<dbReference type="CDD" id="cd00090">
    <property type="entry name" value="HTH_ARSR"/>
    <property type="match status" value="1"/>
</dbReference>
<evidence type="ECO:0000313" key="7">
    <source>
        <dbReference type="Proteomes" id="UP000252189"/>
    </source>
</evidence>
<comment type="caution">
    <text evidence="6">The sequence shown here is derived from an EMBL/GenBank/DDBJ whole genome shotgun (WGS) entry which is preliminary data.</text>
</comment>
<proteinExistence type="predicted"/>
<evidence type="ECO:0000259" key="4">
    <source>
        <dbReference type="PROSITE" id="PS51077"/>
    </source>
</evidence>
<evidence type="ECO:0000256" key="1">
    <source>
        <dbReference type="ARBA" id="ARBA00023015"/>
    </source>
</evidence>
<keyword evidence="1" id="KW-0805">Transcription regulation</keyword>
<evidence type="ECO:0000259" key="5">
    <source>
        <dbReference type="PROSITE" id="PS51078"/>
    </source>
</evidence>
<gene>
    <name evidence="6" type="ORF">DU504_00350</name>
</gene>
<dbReference type="InterPro" id="IPR011991">
    <property type="entry name" value="ArsR-like_HTH"/>
</dbReference>
<dbReference type="SUPFAM" id="SSF55781">
    <property type="entry name" value="GAF domain-like"/>
    <property type="match status" value="1"/>
</dbReference>
<dbReference type="InterPro" id="IPR036390">
    <property type="entry name" value="WH_DNA-bd_sf"/>
</dbReference>
<keyword evidence="2" id="KW-0238">DNA-binding</keyword>
<keyword evidence="7" id="KW-1185">Reference proteome</keyword>
<dbReference type="InterPro" id="IPR036388">
    <property type="entry name" value="WH-like_DNA-bd_sf"/>
</dbReference>
<reference evidence="6 7" key="1">
    <citation type="submission" date="2018-07" db="EMBL/GenBank/DDBJ databases">
        <title>Genome sequences of Haloplanus salinus JCM 18368T.</title>
        <authorList>
            <person name="Kim Y.B."/>
            <person name="Roh S.W."/>
        </authorList>
    </citation>
    <scope>NUCLEOTIDE SEQUENCE [LARGE SCALE GENOMIC DNA]</scope>
    <source>
        <strain evidence="6 7">JCM 18368</strain>
    </source>
</reference>
<dbReference type="Proteomes" id="UP000252189">
    <property type="component" value="Unassembled WGS sequence"/>
</dbReference>
<dbReference type="OrthoDB" id="14763at2157"/>
<evidence type="ECO:0000256" key="3">
    <source>
        <dbReference type="ARBA" id="ARBA00023163"/>
    </source>
</evidence>
<dbReference type="PROSITE" id="PS51078">
    <property type="entry name" value="ICLR_ED"/>
    <property type="match status" value="1"/>
</dbReference>
<dbReference type="SMART" id="SM00346">
    <property type="entry name" value="HTH_ICLR"/>
    <property type="match status" value="1"/>
</dbReference>
<dbReference type="InterPro" id="IPR005471">
    <property type="entry name" value="Tscrpt_reg_IclR_N"/>
</dbReference>
<dbReference type="InterPro" id="IPR001845">
    <property type="entry name" value="HTH_ArsR_DNA-bd_dom"/>
</dbReference>
<feature type="domain" description="HTH iclR-type" evidence="4">
    <location>
        <begin position="10"/>
        <end position="69"/>
    </location>
</feature>
<dbReference type="RefSeq" id="WP_114447443.1">
    <property type="nucleotide sequence ID" value="NZ_QPHM01000001.1"/>
</dbReference>
<dbReference type="GO" id="GO:0003700">
    <property type="term" value="F:DNA-binding transcription factor activity"/>
    <property type="evidence" value="ECO:0007669"/>
    <property type="project" value="InterPro"/>
</dbReference>
<protein>
    <submittedName>
        <fullName evidence="6">IclR family transcriptional regulator</fullName>
    </submittedName>
</protein>
<organism evidence="6 7">
    <name type="scientific">Haloplanus salinus</name>
    <dbReference type="NCBI Taxonomy" id="1126245"/>
    <lineage>
        <taxon>Archaea</taxon>
        <taxon>Methanobacteriati</taxon>
        <taxon>Methanobacteriota</taxon>
        <taxon>Stenosarchaea group</taxon>
        <taxon>Halobacteria</taxon>
        <taxon>Halobacteriales</taxon>
        <taxon>Haloferacaceae</taxon>
        <taxon>Haloplanus</taxon>
    </lineage>
</organism>
<dbReference type="EMBL" id="QPHM01000001">
    <property type="protein sequence ID" value="RCU45889.1"/>
    <property type="molecule type" value="Genomic_DNA"/>
</dbReference>
<dbReference type="Gene3D" id="3.30.450.40">
    <property type="match status" value="1"/>
</dbReference>
<keyword evidence="3" id="KW-0804">Transcription</keyword>
<sequence>MPEEHGHRTIKSVDTACRLVTLLRERREATVSSLAADLGLTPGTVHTHLATLKDHGLVIQESEGYRLGPRFLTLGESVRNHSDLYQAAKEEVEALAGESGECVHLLTEHDGRLVPVYERFGENAVGVEYHDRKREEPVKHLHCTAAGKAILAYTPDERVAGIVDSVGLPPNTPKTITDREALFDELDRIRERGYSVADEEQLHGIRAVGAPIRGPDGDARGAVAVSGPTSRLKGERFASTVPELVTQTANICEVNYETLDLSEDVL</sequence>
<dbReference type="InterPro" id="IPR050707">
    <property type="entry name" value="HTH_MetabolicPath_Reg"/>
</dbReference>
<dbReference type="AlphaFoldDB" id="A0A368N9C2"/>
<dbReference type="PANTHER" id="PTHR30136:SF35">
    <property type="entry name" value="HTH-TYPE TRANSCRIPTIONAL REGULATOR RV1719"/>
    <property type="match status" value="1"/>
</dbReference>
<dbReference type="PROSITE" id="PS51077">
    <property type="entry name" value="HTH_ICLR"/>
    <property type="match status" value="1"/>
</dbReference>
<accession>A0A368N9C2</accession>
<dbReference type="GO" id="GO:0003677">
    <property type="term" value="F:DNA binding"/>
    <property type="evidence" value="ECO:0007669"/>
    <property type="project" value="UniProtKB-KW"/>
</dbReference>
<dbReference type="GO" id="GO:0045892">
    <property type="term" value="P:negative regulation of DNA-templated transcription"/>
    <property type="evidence" value="ECO:0007669"/>
    <property type="project" value="TreeGrafter"/>
</dbReference>
<dbReference type="InterPro" id="IPR029016">
    <property type="entry name" value="GAF-like_dom_sf"/>
</dbReference>
<evidence type="ECO:0000313" key="6">
    <source>
        <dbReference type="EMBL" id="RCU45889.1"/>
    </source>
</evidence>
<dbReference type="PANTHER" id="PTHR30136">
    <property type="entry name" value="HELIX-TURN-HELIX TRANSCRIPTIONAL REGULATOR, ICLR FAMILY"/>
    <property type="match status" value="1"/>
</dbReference>
<evidence type="ECO:0000256" key="2">
    <source>
        <dbReference type="ARBA" id="ARBA00023125"/>
    </source>
</evidence>
<feature type="domain" description="IclR-ED" evidence="5">
    <location>
        <begin position="70"/>
        <end position="257"/>
    </location>
</feature>
<dbReference type="SMART" id="SM00418">
    <property type="entry name" value="HTH_ARSR"/>
    <property type="match status" value="1"/>
</dbReference>
<dbReference type="Pfam" id="PF01022">
    <property type="entry name" value="HTH_5"/>
    <property type="match status" value="1"/>
</dbReference>
<dbReference type="SUPFAM" id="SSF46785">
    <property type="entry name" value="Winged helix' DNA-binding domain"/>
    <property type="match status" value="1"/>
</dbReference>
<dbReference type="InterPro" id="IPR014757">
    <property type="entry name" value="Tscrpt_reg_IclR_C"/>
</dbReference>
<name>A0A368N9C2_9EURY</name>
<dbReference type="Gene3D" id="1.10.10.10">
    <property type="entry name" value="Winged helix-like DNA-binding domain superfamily/Winged helix DNA-binding domain"/>
    <property type="match status" value="1"/>
</dbReference>